<dbReference type="InterPro" id="IPR044817">
    <property type="entry name" value="SBP-like"/>
</dbReference>
<dbReference type="EMBL" id="JADXDR010000066">
    <property type="protein sequence ID" value="KAI7841238.1"/>
    <property type="molecule type" value="Genomic_DNA"/>
</dbReference>
<dbReference type="Gene3D" id="4.10.1100.10">
    <property type="entry name" value="Transcription factor, SBP-box domain"/>
    <property type="match status" value="1"/>
</dbReference>
<keyword evidence="5" id="KW-0812">Transmembrane</keyword>
<dbReference type="SUPFAM" id="SSF103612">
    <property type="entry name" value="SBT domain"/>
    <property type="match status" value="1"/>
</dbReference>
<feature type="compositionally biased region" description="Low complexity" evidence="4">
    <location>
        <begin position="509"/>
        <end position="528"/>
    </location>
</feature>
<dbReference type="PANTHER" id="PTHR31251">
    <property type="entry name" value="SQUAMOSA PROMOTER-BINDING-LIKE PROTEIN 4"/>
    <property type="match status" value="1"/>
</dbReference>
<sequence>MEAFHVSATSSRIIAILYGFLATVLINTYLPRLAKWGIAPYEMPFDGVQSAFTDWLPKLRDGVLMATAVDEPYVAKEAGCAYRVVASFAPFDFGLAWRIGTNESLVDELDRLILGLQEDGTVSQLSTSLLARCPQLRTMYVDVPRTECDAGLNQQAAITFDQVSECSTFPPLADPAPAAAGGTIEQQGDPAAPEHKQPVLLAAAVHGAQGSSPASAAAVALPQHPGEQQQQQEQQLEQLAQQQGQQQGQAQPPQNPQPPPQLGSQAPSQGAQAAAVQGLPAALAAALAAQQPGLQAQGAPDLLAAATAATTAAVAAHGIVELPQGLPGASSGVGPKYKRGRGRSFFKEQPKGLVCQVPGCERGLHKARAYYRRYKICHYHVELPCMVVEGQAIRFCQQCGRFQLLSDFEGDRRSCRLKLDKHNARRRAAEMEAKTLLELGESDGGWGEGPTARRSGASEASSDAGAAASTLTFTDPAAGLLAGLPGGLALGPPLSRLISDGRHPPRLPQQAQQVQQQQQAQQQQQQQIGGLQMPPLALQLPPPPLGDALQQQLPLSAVLALHSPQGAARQQQQQQQPVPPPPQQLSLPLPLLPQAGELCRNIFQCTLEQLPWNVRQQFEEWAVQQAGKLFP</sequence>
<keyword evidence="8" id="KW-1185">Reference proteome</keyword>
<evidence type="ECO:0000256" key="4">
    <source>
        <dbReference type="SAM" id="MobiDB-lite"/>
    </source>
</evidence>
<feature type="region of interest" description="Disordered" evidence="4">
    <location>
        <begin position="562"/>
        <end position="588"/>
    </location>
</feature>
<feature type="domain" description="SBP-type" evidence="6">
    <location>
        <begin position="352"/>
        <end position="429"/>
    </location>
</feature>
<comment type="caution">
    <text evidence="7">The sequence shown here is derived from an EMBL/GenBank/DDBJ whole genome shotgun (WGS) entry which is preliminary data.</text>
</comment>
<keyword evidence="1" id="KW-0479">Metal-binding</keyword>
<dbReference type="GO" id="GO:0003677">
    <property type="term" value="F:DNA binding"/>
    <property type="evidence" value="ECO:0007669"/>
    <property type="project" value="InterPro"/>
</dbReference>
<evidence type="ECO:0000256" key="3">
    <source>
        <dbReference type="ARBA" id="ARBA00022833"/>
    </source>
</evidence>
<dbReference type="Pfam" id="PF03110">
    <property type="entry name" value="SBP"/>
    <property type="match status" value="1"/>
</dbReference>
<evidence type="ECO:0000256" key="5">
    <source>
        <dbReference type="SAM" id="Phobius"/>
    </source>
</evidence>
<feature type="region of interest" description="Disordered" evidence="4">
    <location>
        <begin position="213"/>
        <end position="273"/>
    </location>
</feature>
<dbReference type="AlphaFoldDB" id="A0AAD5DRN7"/>
<evidence type="ECO:0000256" key="2">
    <source>
        <dbReference type="ARBA" id="ARBA00022771"/>
    </source>
</evidence>
<feature type="transmembrane region" description="Helical" evidence="5">
    <location>
        <begin position="12"/>
        <end position="30"/>
    </location>
</feature>
<evidence type="ECO:0000259" key="6">
    <source>
        <dbReference type="PROSITE" id="PS51141"/>
    </source>
</evidence>
<gene>
    <name evidence="7" type="ORF">COHA_005075</name>
</gene>
<keyword evidence="5" id="KW-0472">Membrane</keyword>
<proteinExistence type="predicted"/>
<dbReference type="PANTHER" id="PTHR31251:SF169">
    <property type="entry name" value="SQUAMOSA PROMOTER-BINDING-LIKE PROTEIN 8"/>
    <property type="match status" value="1"/>
</dbReference>
<evidence type="ECO:0000313" key="8">
    <source>
        <dbReference type="Proteomes" id="UP001205105"/>
    </source>
</evidence>
<dbReference type="InterPro" id="IPR036893">
    <property type="entry name" value="SBP_sf"/>
</dbReference>
<dbReference type="Proteomes" id="UP001205105">
    <property type="component" value="Unassembled WGS sequence"/>
</dbReference>
<feature type="compositionally biased region" description="Low complexity" evidence="4">
    <location>
        <begin position="262"/>
        <end position="273"/>
    </location>
</feature>
<reference evidence="7" key="1">
    <citation type="submission" date="2020-11" db="EMBL/GenBank/DDBJ databases">
        <title>Chlorella ohadii genome sequencing and assembly.</title>
        <authorList>
            <person name="Murik O."/>
            <person name="Treves H."/>
            <person name="Kedem I."/>
            <person name="Shotland Y."/>
            <person name="Kaplan A."/>
        </authorList>
    </citation>
    <scope>NUCLEOTIDE SEQUENCE</scope>
    <source>
        <strain evidence="7">1</strain>
    </source>
</reference>
<name>A0AAD5DRN7_9CHLO</name>
<accession>A0AAD5DRN7</accession>
<dbReference type="GO" id="GO:0005634">
    <property type="term" value="C:nucleus"/>
    <property type="evidence" value="ECO:0007669"/>
    <property type="project" value="InterPro"/>
</dbReference>
<dbReference type="GO" id="GO:0008270">
    <property type="term" value="F:zinc ion binding"/>
    <property type="evidence" value="ECO:0007669"/>
    <property type="project" value="UniProtKB-KW"/>
</dbReference>
<feature type="region of interest" description="Disordered" evidence="4">
    <location>
        <begin position="493"/>
        <end position="528"/>
    </location>
</feature>
<evidence type="ECO:0000256" key="1">
    <source>
        <dbReference type="ARBA" id="ARBA00022723"/>
    </source>
</evidence>
<dbReference type="InterPro" id="IPR004333">
    <property type="entry name" value="SBP_dom"/>
</dbReference>
<keyword evidence="3" id="KW-0862">Zinc</keyword>
<protein>
    <recommendedName>
        <fullName evidence="6">SBP-type domain-containing protein</fullName>
    </recommendedName>
</protein>
<organism evidence="7 8">
    <name type="scientific">Chlorella ohadii</name>
    <dbReference type="NCBI Taxonomy" id="2649997"/>
    <lineage>
        <taxon>Eukaryota</taxon>
        <taxon>Viridiplantae</taxon>
        <taxon>Chlorophyta</taxon>
        <taxon>core chlorophytes</taxon>
        <taxon>Trebouxiophyceae</taxon>
        <taxon>Chlorellales</taxon>
        <taxon>Chlorellaceae</taxon>
        <taxon>Chlorella clade</taxon>
        <taxon>Chlorella</taxon>
    </lineage>
</organism>
<feature type="compositionally biased region" description="Low complexity" evidence="4">
    <location>
        <begin position="213"/>
        <end position="252"/>
    </location>
</feature>
<feature type="region of interest" description="Disordered" evidence="4">
    <location>
        <begin position="169"/>
        <end position="194"/>
    </location>
</feature>
<feature type="compositionally biased region" description="Low complexity" evidence="4">
    <location>
        <begin position="452"/>
        <end position="463"/>
    </location>
</feature>
<feature type="region of interest" description="Disordered" evidence="4">
    <location>
        <begin position="439"/>
        <end position="463"/>
    </location>
</feature>
<keyword evidence="5" id="KW-1133">Transmembrane helix</keyword>
<evidence type="ECO:0000313" key="7">
    <source>
        <dbReference type="EMBL" id="KAI7841238.1"/>
    </source>
</evidence>
<dbReference type="PROSITE" id="PS51141">
    <property type="entry name" value="ZF_SBP"/>
    <property type="match status" value="1"/>
</dbReference>
<keyword evidence="2" id="KW-0863">Zinc-finger</keyword>